<dbReference type="GO" id="GO:0008768">
    <property type="term" value="F:UDP-sugar diphosphatase activity"/>
    <property type="evidence" value="ECO:0007669"/>
    <property type="project" value="TreeGrafter"/>
</dbReference>
<keyword evidence="3" id="KW-0964">Secreted</keyword>
<organism evidence="9 10">
    <name type="scientific">Melghirimyces profundicolus</name>
    <dbReference type="NCBI Taxonomy" id="1242148"/>
    <lineage>
        <taxon>Bacteria</taxon>
        <taxon>Bacillati</taxon>
        <taxon>Bacillota</taxon>
        <taxon>Bacilli</taxon>
        <taxon>Bacillales</taxon>
        <taxon>Thermoactinomycetaceae</taxon>
        <taxon>Melghirimyces</taxon>
    </lineage>
</organism>
<evidence type="ECO:0000259" key="8">
    <source>
        <dbReference type="Pfam" id="PF02872"/>
    </source>
</evidence>
<dbReference type="AlphaFoldDB" id="A0A2T6B5Z8"/>
<feature type="chain" id="PRO_5015373067" evidence="6">
    <location>
        <begin position="25"/>
        <end position="533"/>
    </location>
</feature>
<keyword evidence="4 6" id="KW-0732">Signal</keyword>
<dbReference type="PRINTS" id="PR01607">
    <property type="entry name" value="APYRASEFAMLY"/>
</dbReference>
<dbReference type="InterPro" id="IPR006179">
    <property type="entry name" value="5_nucleotidase/apyrase"/>
</dbReference>
<dbReference type="GO" id="GO:0030288">
    <property type="term" value="C:outer membrane-bounded periplasmic space"/>
    <property type="evidence" value="ECO:0007669"/>
    <property type="project" value="TreeGrafter"/>
</dbReference>
<evidence type="ECO:0000256" key="6">
    <source>
        <dbReference type="RuleBase" id="RU362119"/>
    </source>
</evidence>
<dbReference type="Pfam" id="PF00149">
    <property type="entry name" value="Metallophos"/>
    <property type="match status" value="1"/>
</dbReference>
<dbReference type="OrthoDB" id="9801679at2"/>
<reference evidence="9 10" key="1">
    <citation type="submission" date="2018-04" db="EMBL/GenBank/DDBJ databases">
        <title>Genomic Encyclopedia of Archaeal and Bacterial Type Strains, Phase II (KMG-II): from individual species to whole genera.</title>
        <authorList>
            <person name="Goeker M."/>
        </authorList>
    </citation>
    <scope>NUCLEOTIDE SEQUENCE [LARGE SCALE GENOMIC DNA]</scope>
    <source>
        <strain evidence="9 10">DSM 45787</strain>
    </source>
</reference>
<keyword evidence="6" id="KW-0378">Hydrolase</keyword>
<dbReference type="Gene3D" id="3.60.21.10">
    <property type="match status" value="1"/>
</dbReference>
<name>A0A2T6B5Z8_9BACL</name>
<dbReference type="Gene3D" id="3.90.780.10">
    <property type="entry name" value="5'-Nucleotidase, C-terminal domain"/>
    <property type="match status" value="1"/>
</dbReference>
<dbReference type="PROSITE" id="PS00786">
    <property type="entry name" value="5_NUCLEOTIDASE_2"/>
    <property type="match status" value="1"/>
</dbReference>
<evidence type="ECO:0000259" key="7">
    <source>
        <dbReference type="Pfam" id="PF00149"/>
    </source>
</evidence>
<dbReference type="InterPro" id="IPR008334">
    <property type="entry name" value="5'-Nucleotdase_C"/>
</dbReference>
<dbReference type="RefSeq" id="WP_108026074.1">
    <property type="nucleotide sequence ID" value="NZ_QBKR01000033.1"/>
</dbReference>
<dbReference type="InterPro" id="IPR029052">
    <property type="entry name" value="Metallo-depent_PP-like"/>
</dbReference>
<comment type="similarity">
    <text evidence="6">Belongs to the 5'-nucleotidase family.</text>
</comment>
<evidence type="ECO:0000256" key="5">
    <source>
        <dbReference type="ARBA" id="ARBA00023088"/>
    </source>
</evidence>
<gene>
    <name evidence="9" type="ORF">C8P63_1338</name>
</gene>
<keyword evidence="2" id="KW-0134">Cell wall</keyword>
<evidence type="ECO:0000256" key="1">
    <source>
        <dbReference type="ARBA" id="ARBA00004168"/>
    </source>
</evidence>
<keyword evidence="10" id="KW-1185">Reference proteome</keyword>
<keyword evidence="6" id="KW-0547">Nucleotide-binding</keyword>
<dbReference type="GO" id="GO:0009166">
    <property type="term" value="P:nucleotide catabolic process"/>
    <property type="evidence" value="ECO:0007669"/>
    <property type="project" value="InterPro"/>
</dbReference>
<dbReference type="PANTHER" id="PTHR11575">
    <property type="entry name" value="5'-NUCLEOTIDASE-RELATED"/>
    <property type="match status" value="1"/>
</dbReference>
<dbReference type="SUPFAM" id="SSF56300">
    <property type="entry name" value="Metallo-dependent phosphatases"/>
    <property type="match status" value="1"/>
</dbReference>
<feature type="domain" description="Calcineurin-like phosphoesterase" evidence="7">
    <location>
        <begin position="42"/>
        <end position="271"/>
    </location>
</feature>
<sequence length="533" mass="57750">MKRWKRIGLTTLLSTALAATPFWTAETGAQGKAKGHQVQLQLLGINDFHGQLNVDRKIGDAKAGRADYLASYLKEREASVKNSWTVHAGDMVGASAPVSALLQDEPTIEFMNHMEFDAGTVGNHEFDEGVQEMLRLIHGGEHEATGDFEGADFPYTVANVVWEESGKPVLPPHLIKKVQGIPVGFIGIATTDTPNIVTPSGVKGVKFTDASDAINREVDKLKAKGVQAIVVLAHEGAFQDQQTGEMDGPIVDITRNLDDEVDVVIAGHSHSGLNGNVGGKLLVQSYSYGTAFSDIDLVLDRRTGDVVEKSAEIVNTWHDGIEPDAEVRAMVEKYEEEVAPIINREIGQAAETIIRDPSPAGESALGNLIADAQRWKTGTDFAFMNPGGIRSDIEAGTVTWGDLYTVQPFNNNLVTMTLTGEQIERLLNQQWQDGRTRMLQVSGLTHTWDASRPAGDRIVDLKKADGTPIEPDTRYTVTANSFIAAGGDHFSVFTEATDQVVGPVDLDALVEYIGQLPQPFSAEIEGRIQQTGN</sequence>
<evidence type="ECO:0000313" key="9">
    <source>
        <dbReference type="EMBL" id="PTX51477.1"/>
    </source>
</evidence>
<feature type="signal peptide" evidence="6">
    <location>
        <begin position="1"/>
        <end position="24"/>
    </location>
</feature>
<dbReference type="FunFam" id="3.60.21.10:FF:000052">
    <property type="entry name" value="Endonuclease YhcR"/>
    <property type="match status" value="1"/>
</dbReference>
<accession>A0A2T6B5Z8</accession>
<dbReference type="EMBL" id="QBKR01000033">
    <property type="protein sequence ID" value="PTX51477.1"/>
    <property type="molecule type" value="Genomic_DNA"/>
</dbReference>
<dbReference type="FunFam" id="3.90.780.10:FF:000004">
    <property type="entry name" value="UDP-sugar hydrolase, putative"/>
    <property type="match status" value="1"/>
</dbReference>
<proteinExistence type="inferred from homology"/>
<dbReference type="Proteomes" id="UP000244240">
    <property type="component" value="Unassembled WGS sequence"/>
</dbReference>
<dbReference type="Pfam" id="PF02872">
    <property type="entry name" value="5_nucleotid_C"/>
    <property type="match status" value="1"/>
</dbReference>
<dbReference type="InterPro" id="IPR004843">
    <property type="entry name" value="Calcineurin-like_PHP"/>
</dbReference>
<dbReference type="GO" id="GO:0000166">
    <property type="term" value="F:nucleotide binding"/>
    <property type="evidence" value="ECO:0007669"/>
    <property type="project" value="UniProtKB-KW"/>
</dbReference>
<dbReference type="GO" id="GO:0008253">
    <property type="term" value="F:5'-nucleotidase activity"/>
    <property type="evidence" value="ECO:0007669"/>
    <property type="project" value="TreeGrafter"/>
</dbReference>
<dbReference type="InterPro" id="IPR036907">
    <property type="entry name" value="5'-Nucleotdase_C_sf"/>
</dbReference>
<evidence type="ECO:0000313" key="10">
    <source>
        <dbReference type="Proteomes" id="UP000244240"/>
    </source>
</evidence>
<evidence type="ECO:0000256" key="3">
    <source>
        <dbReference type="ARBA" id="ARBA00022525"/>
    </source>
</evidence>
<comment type="caution">
    <text evidence="9">The sequence shown here is derived from an EMBL/GenBank/DDBJ whole genome shotgun (WGS) entry which is preliminary data.</text>
</comment>
<evidence type="ECO:0000256" key="4">
    <source>
        <dbReference type="ARBA" id="ARBA00022729"/>
    </source>
</evidence>
<comment type="subcellular location">
    <subcellularLocation>
        <location evidence="1">Secreted</location>
        <location evidence="1">Cell wall</location>
        <topology evidence="1">Peptidoglycan-anchor</topology>
    </subcellularLocation>
</comment>
<dbReference type="InterPro" id="IPR006146">
    <property type="entry name" value="5'-Nucleotdase_CS"/>
</dbReference>
<feature type="domain" description="5'-Nucleotidase C-terminal" evidence="8">
    <location>
        <begin position="346"/>
        <end position="495"/>
    </location>
</feature>
<dbReference type="GO" id="GO:0046872">
    <property type="term" value="F:metal ion binding"/>
    <property type="evidence" value="ECO:0007669"/>
    <property type="project" value="InterPro"/>
</dbReference>
<dbReference type="PANTHER" id="PTHR11575:SF24">
    <property type="entry name" value="5'-NUCLEOTIDASE"/>
    <property type="match status" value="1"/>
</dbReference>
<dbReference type="SUPFAM" id="SSF55816">
    <property type="entry name" value="5'-nucleotidase (syn. UDP-sugar hydrolase), C-terminal domain"/>
    <property type="match status" value="1"/>
</dbReference>
<protein>
    <submittedName>
        <fullName evidence="9">5'-nucleotidase</fullName>
    </submittedName>
</protein>
<evidence type="ECO:0000256" key="2">
    <source>
        <dbReference type="ARBA" id="ARBA00022512"/>
    </source>
</evidence>
<keyword evidence="5" id="KW-0572">Peptidoglycan-anchor</keyword>